<feature type="compositionally biased region" description="Polar residues" evidence="1">
    <location>
        <begin position="458"/>
        <end position="469"/>
    </location>
</feature>
<feature type="compositionally biased region" description="Polar residues" evidence="1">
    <location>
        <begin position="33"/>
        <end position="42"/>
    </location>
</feature>
<feature type="region of interest" description="Disordered" evidence="1">
    <location>
        <begin position="122"/>
        <end position="181"/>
    </location>
</feature>
<feature type="compositionally biased region" description="Low complexity" evidence="1">
    <location>
        <begin position="299"/>
        <end position="310"/>
    </location>
</feature>
<organism evidence="2">
    <name type="scientific">Auxenochlorella protothecoides</name>
    <name type="common">Green microalga</name>
    <name type="synonym">Chlorella protothecoides</name>
    <dbReference type="NCBI Taxonomy" id="3075"/>
    <lineage>
        <taxon>Eukaryota</taxon>
        <taxon>Viridiplantae</taxon>
        <taxon>Chlorophyta</taxon>
        <taxon>core chlorophytes</taxon>
        <taxon>Trebouxiophyceae</taxon>
        <taxon>Chlorellales</taxon>
        <taxon>Chlorellaceae</taxon>
        <taxon>Auxenochlorella</taxon>
    </lineage>
</organism>
<feature type="compositionally biased region" description="Polar residues" evidence="1">
    <location>
        <begin position="381"/>
        <end position="395"/>
    </location>
</feature>
<feature type="compositionally biased region" description="Pro residues" evidence="1">
    <location>
        <begin position="423"/>
        <end position="436"/>
    </location>
</feature>
<feature type="compositionally biased region" description="Low complexity" evidence="1">
    <location>
        <begin position="616"/>
        <end position="634"/>
    </location>
</feature>
<feature type="region of interest" description="Disordered" evidence="1">
    <location>
        <begin position="27"/>
        <end position="90"/>
    </location>
</feature>
<feature type="compositionally biased region" description="Low complexity" evidence="1">
    <location>
        <begin position="479"/>
        <end position="489"/>
    </location>
</feature>
<evidence type="ECO:0000313" key="2">
    <source>
        <dbReference type="EMBL" id="JAT78011.1"/>
    </source>
</evidence>
<dbReference type="AlphaFoldDB" id="A0A1D2AG13"/>
<reference evidence="2" key="1">
    <citation type="submission" date="2015-08" db="EMBL/GenBank/DDBJ databases">
        <authorList>
            <person name="Babu N.S."/>
            <person name="Beckwith C.J."/>
            <person name="Beseler K.G."/>
            <person name="Brison A."/>
            <person name="Carone J.V."/>
            <person name="Caskin T.P."/>
            <person name="Diamond M."/>
            <person name="Durham M.E."/>
            <person name="Foxe J.M."/>
            <person name="Go M."/>
            <person name="Henderson B.A."/>
            <person name="Jones I.B."/>
            <person name="McGettigan J.A."/>
            <person name="Micheletti S.J."/>
            <person name="Nasrallah M.E."/>
            <person name="Ortiz D."/>
            <person name="Piller C.R."/>
            <person name="Privatt S.R."/>
            <person name="Schneider S.L."/>
            <person name="Sharp S."/>
            <person name="Smith T.C."/>
            <person name="Stanton J.D."/>
            <person name="Ullery H.E."/>
            <person name="Wilson R.J."/>
            <person name="Serrano M.G."/>
            <person name="Buck G."/>
            <person name="Lee V."/>
            <person name="Wang Y."/>
            <person name="Carvalho R."/>
            <person name="Voegtly L."/>
            <person name="Shi R."/>
            <person name="Duckworth R."/>
            <person name="Johnson A."/>
            <person name="Loviza R."/>
            <person name="Walstead R."/>
            <person name="Shah Z."/>
            <person name="Kiflezghi M."/>
            <person name="Wade K."/>
            <person name="Ball S.L."/>
            <person name="Bradley K.W."/>
            <person name="Asai D.J."/>
            <person name="Bowman C.A."/>
            <person name="Russell D.A."/>
            <person name="Pope W.H."/>
            <person name="Jacobs-Sera D."/>
            <person name="Hendrix R.W."/>
            <person name="Hatfull G.F."/>
        </authorList>
    </citation>
    <scope>NUCLEOTIDE SEQUENCE</scope>
</reference>
<feature type="region of interest" description="Disordered" evidence="1">
    <location>
        <begin position="249"/>
        <end position="310"/>
    </location>
</feature>
<accession>A0A1D2AG13</accession>
<sequence length="681" mass="69195">MTTAPRRSTGDMQEYLDRMKTVLAEIEAEQASMIRSTPTSARGQAPSPTRLPPSPQQLPRPPGPPKSSPQPPHSPSLPGSANLSASLSTLTSDLEALSGHWASTPRGDRGPKAQRLSHYQVWVKSPDTQRARRRTFPGSLGESTPRHLLEEADPARAGHASEADGRDGLPGGSGGTPCKAAPASIQEAAGMPAAAATSGLQGTALLVEAVALSTITETELTGETRLPQTGTGGLEVESMSAWEAAGSPDVGTAILDDLGGHHDQEPAPVDQQAAASREESPSASASTAPEAAFTDADTASSGEESAPGSAAAGIAVLQELSRDLAAGAPGPAVEPEPHAELPSGCPTPVDRIDLISPPVFLTCLPQPGPTSTPEEAGPGQTGSPNQHNPNITGAGSTERDGVLSEGSSGGSSGADGAEDVGPRPSPPCSQQPPLQAPPQQRLQALSRLKQRAAARHTSVLSSAQRSRSVSPEVGPPPGDAAAHAPGSAALPHRATRLAHSPVLLTDAGTQILGTPSASWPTVAAKPFLKRRTSAVQSQRLDWSGVGPRTTTKLDPNLILDRTPGSSRSNSSADTPTARALQGGGRRGGVLEKGPTSLAGPCEAPASPTGEALHALLPPGRRASGAGPRRPRASRAGLPAADLWVAGGAVAEAGPAAAENPLGDLLQQMDGLLSDVQRHIRG</sequence>
<feature type="region of interest" description="Disordered" evidence="1">
    <location>
        <begin position="530"/>
        <end position="634"/>
    </location>
</feature>
<feature type="compositionally biased region" description="Polar residues" evidence="1">
    <location>
        <begin position="563"/>
        <end position="574"/>
    </location>
</feature>
<evidence type="ECO:0000256" key="1">
    <source>
        <dbReference type="SAM" id="MobiDB-lite"/>
    </source>
</evidence>
<feature type="compositionally biased region" description="Low complexity" evidence="1">
    <location>
        <begin position="281"/>
        <end position="292"/>
    </location>
</feature>
<dbReference type="EMBL" id="GDKF01000611">
    <property type="protein sequence ID" value="JAT78011.1"/>
    <property type="molecule type" value="Transcribed_RNA"/>
</dbReference>
<gene>
    <name evidence="2" type="ORF">g.2089</name>
</gene>
<feature type="compositionally biased region" description="Basic and acidic residues" evidence="1">
    <location>
        <begin position="144"/>
        <end position="167"/>
    </location>
</feature>
<feature type="compositionally biased region" description="Pro residues" evidence="1">
    <location>
        <begin position="49"/>
        <end position="75"/>
    </location>
</feature>
<name>A0A1D2AG13_AUXPR</name>
<feature type="compositionally biased region" description="Low complexity" evidence="1">
    <location>
        <begin position="76"/>
        <end position="90"/>
    </location>
</feature>
<proteinExistence type="predicted"/>
<protein>
    <submittedName>
        <fullName evidence="2">Uncharacterized protein</fullName>
    </submittedName>
</protein>
<feature type="region of interest" description="Disordered" evidence="1">
    <location>
        <begin position="326"/>
        <end position="489"/>
    </location>
</feature>